<sequence>MIVCRNSTGPMIGIWPRIGMSMRSKRGGELRRPGSADSTCEKRKLVRPVTSTLSTTPTMTWSTRYLIAKAASTNETNMPATIADARPMSGCPVREATTADTNAPPAAGPRSRR</sequence>
<feature type="region of interest" description="Disordered" evidence="1">
    <location>
        <begin position="82"/>
        <end position="113"/>
    </location>
</feature>
<name>A0A251XDW8_CLAMM</name>
<dbReference type="Proteomes" id="UP000195062">
    <property type="component" value="Unassembled WGS sequence"/>
</dbReference>
<keyword evidence="3" id="KW-1185">Reference proteome</keyword>
<protein>
    <submittedName>
        <fullName evidence="2">Uncharacterized protein</fullName>
    </submittedName>
</protein>
<comment type="caution">
    <text evidence="2">The sequence shown here is derived from an EMBL/GenBank/DDBJ whole genome shotgun (WGS) entry which is preliminary data.</text>
</comment>
<reference evidence="2 3" key="1">
    <citation type="submission" date="2016-08" db="EMBL/GenBank/DDBJ databases">
        <title>Genome sequence of Clavibacter michiganensis subsp. michiganensis strain CASJ007.</title>
        <authorList>
            <person name="Thapa S.P."/>
            <person name="Coaker G."/>
        </authorList>
    </citation>
    <scope>NUCLEOTIDE SEQUENCE [LARGE SCALE GENOMIC DNA]</scope>
    <source>
        <strain evidence="2">CASJ007</strain>
    </source>
</reference>
<feature type="compositionally biased region" description="Low complexity" evidence="1">
    <location>
        <begin position="96"/>
        <end position="113"/>
    </location>
</feature>
<evidence type="ECO:0000313" key="3">
    <source>
        <dbReference type="Proteomes" id="UP000195062"/>
    </source>
</evidence>
<evidence type="ECO:0000313" key="2">
    <source>
        <dbReference type="EMBL" id="OUE00038.1"/>
    </source>
</evidence>
<dbReference type="AlphaFoldDB" id="A0A251XDW8"/>
<gene>
    <name evidence="2" type="ORF">CMMCAS07_19805</name>
</gene>
<organism evidence="2 3">
    <name type="scientific">Clavibacter michiganensis subsp. michiganensis</name>
    <dbReference type="NCBI Taxonomy" id="33013"/>
    <lineage>
        <taxon>Bacteria</taxon>
        <taxon>Bacillati</taxon>
        <taxon>Actinomycetota</taxon>
        <taxon>Actinomycetes</taxon>
        <taxon>Micrococcales</taxon>
        <taxon>Microbacteriaceae</taxon>
        <taxon>Clavibacter</taxon>
    </lineage>
</organism>
<evidence type="ECO:0000256" key="1">
    <source>
        <dbReference type="SAM" id="MobiDB-lite"/>
    </source>
</evidence>
<dbReference type="EMBL" id="MDHH01000009">
    <property type="protein sequence ID" value="OUE00038.1"/>
    <property type="molecule type" value="Genomic_DNA"/>
</dbReference>
<accession>A0A251XDW8</accession>
<proteinExistence type="predicted"/>